<dbReference type="KEGG" id="scor:J3U87_24960"/>
<accession>A0A8A4TFY8</accession>
<keyword evidence="3" id="KW-1185">Reference proteome</keyword>
<organism evidence="2 3">
    <name type="scientific">Sulfidibacter corallicola</name>
    <dbReference type="NCBI Taxonomy" id="2818388"/>
    <lineage>
        <taxon>Bacteria</taxon>
        <taxon>Pseudomonadati</taxon>
        <taxon>Acidobacteriota</taxon>
        <taxon>Holophagae</taxon>
        <taxon>Acanthopleuribacterales</taxon>
        <taxon>Acanthopleuribacteraceae</taxon>
        <taxon>Sulfidibacter</taxon>
    </lineage>
</organism>
<dbReference type="InterPro" id="IPR051043">
    <property type="entry name" value="Sulfatase_Mod_Factor_Kinase"/>
</dbReference>
<dbReference type="Pfam" id="PF03781">
    <property type="entry name" value="FGE-sulfatase"/>
    <property type="match status" value="1"/>
</dbReference>
<evidence type="ECO:0000313" key="3">
    <source>
        <dbReference type="Proteomes" id="UP000663929"/>
    </source>
</evidence>
<protein>
    <submittedName>
        <fullName evidence="2">SUMF1/EgtB/PvdO family nonheme iron enzyme</fullName>
    </submittedName>
</protein>
<reference evidence="2" key="1">
    <citation type="submission" date="2021-03" db="EMBL/GenBank/DDBJ databases">
        <title>Acanthopleuribacteraceae sp. M133.</title>
        <authorList>
            <person name="Wang G."/>
        </authorList>
    </citation>
    <scope>NUCLEOTIDE SEQUENCE</scope>
    <source>
        <strain evidence="2">M133</strain>
    </source>
</reference>
<dbReference type="SUPFAM" id="SSF56436">
    <property type="entry name" value="C-type lectin-like"/>
    <property type="match status" value="1"/>
</dbReference>
<dbReference type="GO" id="GO:0120147">
    <property type="term" value="F:formylglycine-generating oxidase activity"/>
    <property type="evidence" value="ECO:0007669"/>
    <property type="project" value="TreeGrafter"/>
</dbReference>
<dbReference type="Proteomes" id="UP000663929">
    <property type="component" value="Chromosome"/>
</dbReference>
<dbReference type="Gene3D" id="3.90.1580.10">
    <property type="entry name" value="paralog of FGE (formylglycine-generating enzyme)"/>
    <property type="match status" value="1"/>
</dbReference>
<dbReference type="InterPro" id="IPR042095">
    <property type="entry name" value="SUMF_sf"/>
</dbReference>
<gene>
    <name evidence="2" type="ORF">J3U87_24960</name>
</gene>
<proteinExistence type="predicted"/>
<dbReference type="PANTHER" id="PTHR23150">
    <property type="entry name" value="SULFATASE MODIFYING FACTOR 1, 2"/>
    <property type="match status" value="1"/>
</dbReference>
<dbReference type="AlphaFoldDB" id="A0A8A4TFY8"/>
<dbReference type="InterPro" id="IPR005532">
    <property type="entry name" value="SUMF_dom"/>
</dbReference>
<dbReference type="EMBL" id="CP071793">
    <property type="protein sequence ID" value="QTD48846.1"/>
    <property type="molecule type" value="Genomic_DNA"/>
</dbReference>
<name>A0A8A4TFY8_SULCO</name>
<evidence type="ECO:0000313" key="2">
    <source>
        <dbReference type="EMBL" id="QTD48846.1"/>
    </source>
</evidence>
<feature type="domain" description="Sulfatase-modifying factor enzyme-like" evidence="1">
    <location>
        <begin position="17"/>
        <end position="303"/>
    </location>
</feature>
<dbReference type="InterPro" id="IPR016187">
    <property type="entry name" value="CTDL_fold"/>
</dbReference>
<dbReference type="RefSeq" id="WP_237378496.1">
    <property type="nucleotide sequence ID" value="NZ_CP071793.1"/>
</dbReference>
<dbReference type="PANTHER" id="PTHR23150:SF19">
    <property type="entry name" value="FORMYLGLYCINE-GENERATING ENZYME"/>
    <property type="match status" value="1"/>
</dbReference>
<sequence length="314" mass="36345">MIDFHPIFDPSDFWRFLSPGVLTMGCDNSAFEEEKPAHTVRITEGFWMGRYPVTNAEFQRFIDSGGYEEQAYWSEEGWRWLHLKQDDFQEWLGQIVEKHEDAFGHFFKTYDSKWLRSDVRPKFRRNSDYNGGLQPVVGVNWLEANAFCKWLSSNLDHGYKAVLPTEAQWEWAAKGEQNRAFPWGNEPLDIVEIGCDAYSKPSELVNCNLEVGRTTPVDHYPKGQTPEGIQDLLGNVWEWCLDSGSEDVDQERLEGVENPLEEADTVGRPLRGGSWELDVDYISITSRDYLPRWFSYSNIGFRCCVTLEKPDENA</sequence>
<evidence type="ECO:0000259" key="1">
    <source>
        <dbReference type="Pfam" id="PF03781"/>
    </source>
</evidence>